<dbReference type="Gene3D" id="1.10.20.140">
    <property type="match status" value="1"/>
</dbReference>
<evidence type="ECO:0000256" key="4">
    <source>
        <dbReference type="ARBA" id="ARBA00022679"/>
    </source>
</evidence>
<evidence type="ECO:0000256" key="10">
    <source>
        <dbReference type="HAMAP-Rule" id="MF_00185"/>
    </source>
</evidence>
<feature type="binding site" evidence="10">
    <location>
        <begin position="12"/>
        <end position="19"/>
    </location>
    <ligand>
        <name>ATP</name>
        <dbReference type="ChEBI" id="CHEBI:30616"/>
    </ligand>
</feature>
<evidence type="ECO:0000313" key="15">
    <source>
        <dbReference type="Proteomes" id="UP000308528"/>
    </source>
</evidence>
<comment type="caution">
    <text evidence="14">The sequence shown here is derived from an EMBL/GenBank/DDBJ whole genome shotgun (WGS) entry which is preliminary data.</text>
</comment>
<keyword evidence="5 10" id="KW-0819">tRNA processing</keyword>
<dbReference type="GO" id="GO:0052381">
    <property type="term" value="F:tRNA dimethylallyltransferase activity"/>
    <property type="evidence" value="ECO:0007669"/>
    <property type="project" value="UniProtKB-UniRule"/>
</dbReference>
<evidence type="ECO:0000313" key="14">
    <source>
        <dbReference type="EMBL" id="THH41661.1"/>
    </source>
</evidence>
<dbReference type="HAMAP" id="MF_00185">
    <property type="entry name" value="IPP_trans"/>
    <property type="match status" value="1"/>
</dbReference>
<evidence type="ECO:0000256" key="1">
    <source>
        <dbReference type="ARBA" id="ARBA00001946"/>
    </source>
</evidence>
<evidence type="ECO:0000256" key="8">
    <source>
        <dbReference type="ARBA" id="ARBA00022842"/>
    </source>
</evidence>
<comment type="similarity">
    <text evidence="3 10 13">Belongs to the IPP transferase family.</text>
</comment>
<feature type="site" description="Interaction with substrate tRNA" evidence="10">
    <location>
        <position position="127"/>
    </location>
</feature>
<dbReference type="Pfam" id="PF01715">
    <property type="entry name" value="IPPT"/>
    <property type="match status" value="1"/>
</dbReference>
<dbReference type="InterPro" id="IPR027417">
    <property type="entry name" value="P-loop_NTPase"/>
</dbReference>
<dbReference type="InterPro" id="IPR018022">
    <property type="entry name" value="IPT"/>
</dbReference>
<accession>A0A4S4NT55</accession>
<dbReference type="Gene3D" id="3.40.50.300">
    <property type="entry name" value="P-loop containing nucleotide triphosphate hydrolases"/>
    <property type="match status" value="1"/>
</dbReference>
<dbReference type="NCBIfam" id="TIGR00174">
    <property type="entry name" value="miaA"/>
    <property type="match status" value="1"/>
</dbReference>
<organism evidence="14 15">
    <name type="scientific">Neolewinella litorea</name>
    <dbReference type="NCBI Taxonomy" id="2562452"/>
    <lineage>
        <taxon>Bacteria</taxon>
        <taxon>Pseudomonadati</taxon>
        <taxon>Bacteroidota</taxon>
        <taxon>Saprospiria</taxon>
        <taxon>Saprospirales</taxon>
        <taxon>Lewinellaceae</taxon>
        <taxon>Neolewinella</taxon>
    </lineage>
</organism>
<evidence type="ECO:0000256" key="6">
    <source>
        <dbReference type="ARBA" id="ARBA00022741"/>
    </source>
</evidence>
<evidence type="ECO:0000256" key="12">
    <source>
        <dbReference type="RuleBase" id="RU003784"/>
    </source>
</evidence>
<comment type="subunit">
    <text evidence="10">Monomer.</text>
</comment>
<comment type="catalytic activity">
    <reaction evidence="9 10 11">
        <text>adenosine(37) in tRNA + dimethylallyl diphosphate = N(6)-dimethylallyladenosine(37) in tRNA + diphosphate</text>
        <dbReference type="Rhea" id="RHEA:26482"/>
        <dbReference type="Rhea" id="RHEA-COMP:10162"/>
        <dbReference type="Rhea" id="RHEA-COMP:10375"/>
        <dbReference type="ChEBI" id="CHEBI:33019"/>
        <dbReference type="ChEBI" id="CHEBI:57623"/>
        <dbReference type="ChEBI" id="CHEBI:74411"/>
        <dbReference type="ChEBI" id="CHEBI:74415"/>
        <dbReference type="EC" id="2.5.1.75"/>
    </reaction>
</comment>
<evidence type="ECO:0000256" key="13">
    <source>
        <dbReference type="RuleBase" id="RU003785"/>
    </source>
</evidence>
<dbReference type="OrthoDB" id="9776390at2"/>
<proteinExistence type="inferred from homology"/>
<feature type="binding site" evidence="10">
    <location>
        <begin position="14"/>
        <end position="19"/>
    </location>
    <ligand>
        <name>substrate</name>
    </ligand>
</feature>
<dbReference type="EC" id="2.5.1.75" evidence="10"/>
<dbReference type="GO" id="GO:0005524">
    <property type="term" value="F:ATP binding"/>
    <property type="evidence" value="ECO:0007669"/>
    <property type="project" value="UniProtKB-UniRule"/>
</dbReference>
<keyword evidence="4 10" id="KW-0808">Transferase</keyword>
<reference evidence="14 15" key="1">
    <citation type="submission" date="2019-04" db="EMBL/GenBank/DDBJ databases">
        <title>Lewinella litorea sp. nov., isolated from a marine sand.</title>
        <authorList>
            <person name="Yoon J.-H."/>
        </authorList>
    </citation>
    <scope>NUCLEOTIDE SEQUENCE [LARGE SCALE GENOMIC DNA]</scope>
    <source>
        <strain evidence="14 15">HSMS-39</strain>
    </source>
</reference>
<dbReference type="PANTHER" id="PTHR11088:SF60">
    <property type="entry name" value="TRNA DIMETHYLALLYLTRANSFERASE"/>
    <property type="match status" value="1"/>
</dbReference>
<sequence length="307" mass="34534">MPAKPLLIVVGGPTASGKTHMGIELARHYGTEVLSADSRQFYREMRIGNARPTSEELEAVPHHFIADRSLRRPLTAGTYAEEALVLLKALFQTHHVAVVVGGSGLYIRSLCRGLDEFPEVTEGAAARVQGLSEEQGLVGLQEELLRLDPDYYRTVDLQNGRRLERALRVCYASGRAYSSFLGRAAPRPFDCVYLQPAVERPVLYSRIDSRVDRMLKEGLEAEVRSLEAFRHLPVLQTVGYQEWWPYFDGEYSKARAIELIKRNSRRYAKRQTTWFREYTPVANVQAAIRLVDEVVGGVDGPRSGRGT</sequence>
<evidence type="ECO:0000256" key="11">
    <source>
        <dbReference type="RuleBase" id="RU003783"/>
    </source>
</evidence>
<dbReference type="InterPro" id="IPR039657">
    <property type="entry name" value="Dimethylallyltransferase"/>
</dbReference>
<comment type="function">
    <text evidence="2 10 12">Catalyzes the transfer of a dimethylallyl group onto the adenine at position 37 in tRNAs that read codons beginning with uridine, leading to the formation of N6-(dimethylallyl)adenosine (i(6)A).</text>
</comment>
<evidence type="ECO:0000256" key="7">
    <source>
        <dbReference type="ARBA" id="ARBA00022840"/>
    </source>
</evidence>
<feature type="site" description="Interaction with substrate tRNA" evidence="10">
    <location>
        <position position="103"/>
    </location>
</feature>
<gene>
    <name evidence="10 14" type="primary">miaA</name>
    <name evidence="14" type="ORF">E4021_03435</name>
</gene>
<comment type="caution">
    <text evidence="10">Lacks conserved residue(s) required for the propagation of feature annotation.</text>
</comment>
<keyword evidence="6 10" id="KW-0547">Nucleotide-binding</keyword>
<name>A0A4S4NT55_9BACT</name>
<keyword evidence="7 10" id="KW-0067">ATP-binding</keyword>
<dbReference type="AlphaFoldDB" id="A0A4S4NT55"/>
<feature type="region of interest" description="Interaction with substrate tRNA" evidence="10">
    <location>
        <begin position="37"/>
        <end position="40"/>
    </location>
</feature>
<evidence type="ECO:0000256" key="9">
    <source>
        <dbReference type="ARBA" id="ARBA00049563"/>
    </source>
</evidence>
<evidence type="ECO:0000256" key="5">
    <source>
        <dbReference type="ARBA" id="ARBA00022694"/>
    </source>
</evidence>
<comment type="cofactor">
    <cofactor evidence="1 10">
        <name>Mg(2+)</name>
        <dbReference type="ChEBI" id="CHEBI:18420"/>
    </cofactor>
</comment>
<evidence type="ECO:0000256" key="3">
    <source>
        <dbReference type="ARBA" id="ARBA00005842"/>
    </source>
</evidence>
<dbReference type="EMBL" id="SRSF01000001">
    <property type="protein sequence ID" value="THH41661.1"/>
    <property type="molecule type" value="Genomic_DNA"/>
</dbReference>
<protein>
    <recommendedName>
        <fullName evidence="10">tRNA dimethylallyltransferase</fullName>
        <ecNumber evidence="10">2.5.1.75</ecNumber>
    </recommendedName>
    <alternativeName>
        <fullName evidence="10">Dimethylallyl diphosphate:tRNA dimethylallyltransferase</fullName>
        <shortName evidence="10">DMAPP:tRNA dimethylallyltransferase</shortName>
        <shortName evidence="10">DMATase</shortName>
    </alternativeName>
    <alternativeName>
        <fullName evidence="10">Isopentenyl-diphosphate:tRNA isopentenyltransferase</fullName>
        <shortName evidence="10">IPP transferase</shortName>
        <shortName evidence="10">IPPT</shortName>
        <shortName evidence="10">IPTase</shortName>
    </alternativeName>
</protein>
<evidence type="ECO:0000256" key="2">
    <source>
        <dbReference type="ARBA" id="ARBA00003213"/>
    </source>
</evidence>
<keyword evidence="15" id="KW-1185">Reference proteome</keyword>
<dbReference type="GO" id="GO:0006400">
    <property type="term" value="P:tRNA modification"/>
    <property type="evidence" value="ECO:0007669"/>
    <property type="project" value="TreeGrafter"/>
</dbReference>
<dbReference type="PANTHER" id="PTHR11088">
    <property type="entry name" value="TRNA DIMETHYLALLYLTRANSFERASE"/>
    <property type="match status" value="1"/>
</dbReference>
<dbReference type="SUPFAM" id="SSF52540">
    <property type="entry name" value="P-loop containing nucleoside triphosphate hydrolases"/>
    <property type="match status" value="1"/>
</dbReference>
<dbReference type="Proteomes" id="UP000308528">
    <property type="component" value="Unassembled WGS sequence"/>
</dbReference>
<dbReference type="RefSeq" id="WP_136456504.1">
    <property type="nucleotide sequence ID" value="NZ_SRSF01000001.1"/>
</dbReference>
<keyword evidence="8 10" id="KW-0460">Magnesium</keyword>